<evidence type="ECO:0000313" key="2">
    <source>
        <dbReference type="Proteomes" id="UP000317365"/>
    </source>
</evidence>
<organism evidence="1 2">
    <name type="scientific">Rhodoferax aquaticus</name>
    <dbReference type="NCBI Taxonomy" id="2527691"/>
    <lineage>
        <taxon>Bacteria</taxon>
        <taxon>Pseudomonadati</taxon>
        <taxon>Pseudomonadota</taxon>
        <taxon>Betaproteobacteria</taxon>
        <taxon>Burkholderiales</taxon>
        <taxon>Comamonadaceae</taxon>
        <taxon>Rhodoferax</taxon>
    </lineage>
</organism>
<evidence type="ECO:0000313" key="1">
    <source>
        <dbReference type="EMBL" id="QDL56028.1"/>
    </source>
</evidence>
<dbReference type="AlphaFoldDB" id="A0A515ETT3"/>
<proteinExistence type="predicted"/>
<dbReference type="KEGG" id="rhg:EXZ61_18615"/>
<protein>
    <submittedName>
        <fullName evidence="1">DUF695 domain-containing protein</fullName>
    </submittedName>
</protein>
<dbReference type="Proteomes" id="UP000317365">
    <property type="component" value="Chromosome"/>
</dbReference>
<name>A0A515ETT3_9BURK</name>
<dbReference type="EMBL" id="CP036282">
    <property type="protein sequence ID" value="QDL56028.1"/>
    <property type="molecule type" value="Genomic_DNA"/>
</dbReference>
<keyword evidence="2" id="KW-1185">Reference proteome</keyword>
<reference evidence="2" key="2">
    <citation type="journal article" date="2020" name="Int. J. Syst. Evol. Microbiol.">
        <title>Genomic insights into a novel species Rhodoferax aquaticus sp. nov., isolated from freshwater.</title>
        <authorList>
            <person name="Li T."/>
            <person name="Zhuo Y."/>
            <person name="Jin C.Z."/>
            <person name="Wu X."/>
            <person name="Ko S.R."/>
            <person name="Jin F.J."/>
            <person name="Ahn C.Y."/>
            <person name="Oh H.M."/>
            <person name="Lee H.G."/>
            <person name="Jin L."/>
        </authorList>
    </citation>
    <scope>NUCLEOTIDE SEQUENCE [LARGE SCALE GENOMIC DNA]</scope>
    <source>
        <strain evidence="2">Gr-4</strain>
    </source>
</reference>
<dbReference type="RefSeq" id="WP_142813256.1">
    <property type="nucleotide sequence ID" value="NZ_CP036282.1"/>
</dbReference>
<gene>
    <name evidence="1" type="ORF">EXZ61_18615</name>
</gene>
<sequence>MQPTPEITHFWRDFAAAEASLQTLSLSERVERANALLEPHVQGLALEIMGKEGEAVVDLIVTAHGHIENFQRLTQLVAAAPKLAHNRVIAFRERSANPDFPIGMDGFELASHEVLVSLQQDNGQVALELRFAREIPYDFVDHARQMTFIMLDHVLGEFDFAVKVGAVDFVDEDFEQDQAWIALSQLPPVFDAYWAQTMGHTGHFPAGEHDWEGFDLQFNCAVDDEGNEVADSDLPEGEAGESEQGEVMVNTSANAVAMRADLAWALSLDFATPDDATRTAVQDLQAQAATLLQVPQLGIGVWTLQREGRRQALYYVSDEQLAKQALAPLLAREVAASLEMKVDFDPAWSGYFEYASYLL</sequence>
<reference evidence="2" key="1">
    <citation type="submission" date="2019-02" db="EMBL/GenBank/DDBJ databases">
        <title>Complete genome sequence of Rhodoferax sp. Gr-4.</title>
        <authorList>
            <person name="Jin L."/>
        </authorList>
    </citation>
    <scope>NUCLEOTIDE SEQUENCE [LARGE SCALE GENOMIC DNA]</scope>
    <source>
        <strain evidence="2">Gr-4</strain>
    </source>
</reference>
<accession>A0A515ETT3</accession>